<name>A0AAE0T3H2_9BIVA</name>
<feature type="transmembrane region" description="Helical" evidence="5">
    <location>
        <begin position="114"/>
        <end position="137"/>
    </location>
</feature>
<dbReference type="Proteomes" id="UP001195483">
    <property type="component" value="Unassembled WGS sequence"/>
</dbReference>
<evidence type="ECO:0000313" key="7">
    <source>
        <dbReference type="Proteomes" id="UP001195483"/>
    </source>
</evidence>
<sequence>MACCGSASGWVKVACLLLLIALPLHLTGYATVYWLSIYTVAESYAAGIGLWKMENCSSNAYSNPCKTNLNVPASYQTAEFVATQALESIALVFLVFSTLFILLYVMIRRLRTLCMALTVVILCFLTVTFSVIGMILHVTNIPTSHYVNYSFGLTVVAFLLTFLAGILMFADIRRYGLPDSDIASVRPAPEKSKMDEVKNLRYYNEYNRDKDRALDINRNMYYKKEREVFHEKPRMDALHYHNPNIETYENDRFVSPPPSYRSIRTPLSIGRTSRMTVRTDRTLISHVQTPDIYLGRNDLTDVDRPILH</sequence>
<dbReference type="Pfam" id="PF07344">
    <property type="entry name" value="Amastin"/>
    <property type="match status" value="1"/>
</dbReference>
<feature type="transmembrane region" description="Helical" evidence="5">
    <location>
        <begin position="149"/>
        <end position="170"/>
    </location>
</feature>
<dbReference type="InterPro" id="IPR050579">
    <property type="entry name" value="PMP-22/EMP/MP20-like"/>
</dbReference>
<dbReference type="Gene3D" id="1.20.140.150">
    <property type="match status" value="1"/>
</dbReference>
<dbReference type="PANTHER" id="PTHR10671">
    <property type="entry name" value="EPITHELIAL MEMBRANE PROTEIN-RELATED"/>
    <property type="match status" value="1"/>
</dbReference>
<evidence type="ECO:0000256" key="3">
    <source>
        <dbReference type="ARBA" id="ARBA00022989"/>
    </source>
</evidence>
<dbReference type="GO" id="GO:0005886">
    <property type="term" value="C:plasma membrane"/>
    <property type="evidence" value="ECO:0007669"/>
    <property type="project" value="TreeGrafter"/>
</dbReference>
<evidence type="ECO:0000256" key="2">
    <source>
        <dbReference type="ARBA" id="ARBA00022692"/>
    </source>
</evidence>
<evidence type="ECO:0000313" key="6">
    <source>
        <dbReference type="EMBL" id="KAK3603097.1"/>
    </source>
</evidence>
<keyword evidence="3 5" id="KW-1133">Transmembrane helix</keyword>
<organism evidence="6 7">
    <name type="scientific">Potamilus streckersoni</name>
    <dbReference type="NCBI Taxonomy" id="2493646"/>
    <lineage>
        <taxon>Eukaryota</taxon>
        <taxon>Metazoa</taxon>
        <taxon>Spiralia</taxon>
        <taxon>Lophotrochozoa</taxon>
        <taxon>Mollusca</taxon>
        <taxon>Bivalvia</taxon>
        <taxon>Autobranchia</taxon>
        <taxon>Heteroconchia</taxon>
        <taxon>Palaeoheterodonta</taxon>
        <taxon>Unionida</taxon>
        <taxon>Unionoidea</taxon>
        <taxon>Unionidae</taxon>
        <taxon>Ambleminae</taxon>
        <taxon>Lampsilini</taxon>
        <taxon>Potamilus</taxon>
    </lineage>
</organism>
<evidence type="ECO:0000256" key="5">
    <source>
        <dbReference type="SAM" id="Phobius"/>
    </source>
</evidence>
<dbReference type="EMBL" id="JAEAOA010001688">
    <property type="protein sequence ID" value="KAK3603097.1"/>
    <property type="molecule type" value="Genomic_DNA"/>
</dbReference>
<feature type="transmembrane region" description="Helical" evidence="5">
    <location>
        <begin position="89"/>
        <end position="107"/>
    </location>
</feature>
<dbReference type="AlphaFoldDB" id="A0AAE0T3H2"/>
<reference evidence="6" key="1">
    <citation type="journal article" date="2021" name="Genome Biol. Evol.">
        <title>A High-Quality Reference Genome for a Parasitic Bivalve with Doubly Uniparental Inheritance (Bivalvia: Unionida).</title>
        <authorList>
            <person name="Smith C.H."/>
        </authorList>
    </citation>
    <scope>NUCLEOTIDE SEQUENCE</scope>
    <source>
        <strain evidence="6">CHS0354</strain>
    </source>
</reference>
<proteinExistence type="predicted"/>
<comment type="subcellular location">
    <subcellularLocation>
        <location evidence="1">Membrane</location>
        <topology evidence="1">Multi-pass membrane protein</topology>
    </subcellularLocation>
</comment>
<keyword evidence="2 5" id="KW-0812">Transmembrane</keyword>
<protein>
    <submittedName>
        <fullName evidence="6">Uncharacterized protein</fullName>
    </submittedName>
</protein>
<reference evidence="6" key="2">
    <citation type="journal article" date="2021" name="Genome Biol. Evol.">
        <title>Developing a high-quality reference genome for a parasitic bivalve with doubly uniparental inheritance (Bivalvia: Unionida).</title>
        <authorList>
            <person name="Smith C.H."/>
        </authorList>
    </citation>
    <scope>NUCLEOTIDE SEQUENCE</scope>
    <source>
        <strain evidence="6">CHS0354</strain>
        <tissue evidence="6">Mantle</tissue>
    </source>
</reference>
<keyword evidence="7" id="KW-1185">Reference proteome</keyword>
<comment type="caution">
    <text evidence="6">The sequence shown here is derived from an EMBL/GenBank/DDBJ whole genome shotgun (WGS) entry which is preliminary data.</text>
</comment>
<evidence type="ECO:0000256" key="4">
    <source>
        <dbReference type="ARBA" id="ARBA00023136"/>
    </source>
</evidence>
<dbReference type="InterPro" id="IPR009944">
    <property type="entry name" value="Amastin"/>
</dbReference>
<evidence type="ECO:0000256" key="1">
    <source>
        <dbReference type="ARBA" id="ARBA00004141"/>
    </source>
</evidence>
<accession>A0AAE0T3H2</accession>
<keyword evidence="4 5" id="KW-0472">Membrane</keyword>
<dbReference type="PANTHER" id="PTHR10671:SF108">
    <property type="entry name" value="CLAUDIN FAMILY PROTEIN-RELATED"/>
    <property type="match status" value="1"/>
</dbReference>
<reference evidence="6" key="3">
    <citation type="submission" date="2023-05" db="EMBL/GenBank/DDBJ databases">
        <authorList>
            <person name="Smith C.H."/>
        </authorList>
    </citation>
    <scope>NUCLEOTIDE SEQUENCE</scope>
    <source>
        <strain evidence="6">CHS0354</strain>
        <tissue evidence="6">Mantle</tissue>
    </source>
</reference>
<gene>
    <name evidence="6" type="ORF">CHS0354_027880</name>
</gene>